<dbReference type="Proteomes" id="UP000516444">
    <property type="component" value="Chromosome"/>
</dbReference>
<dbReference type="KEGG" id="sgm:GCM10017557_19340"/>
<dbReference type="EMBL" id="AP023440">
    <property type="protein sequence ID" value="BCL27075.1"/>
    <property type="molecule type" value="Genomic_DNA"/>
</dbReference>
<accession>A0A7G1P1Y2</accession>
<proteinExistence type="predicted"/>
<evidence type="ECO:0000313" key="3">
    <source>
        <dbReference type="Proteomes" id="UP000516444"/>
    </source>
</evidence>
<name>A0A7G1P1Y2_9ACTN</name>
<gene>
    <name evidence="2" type="ORF">GCM10017557_19340</name>
</gene>
<sequence>MSVRALLQQRPLIGGSMPHHPSSRTAAVLVSLAVLTVATVTACDPDPDPGSGSGSGADAPAATPAVPAALSGQKLNWTPCPAPSAAQGADEKPKNLPDGTKWQCSTMKAPLDYAKADGKTIDLALIRATAARDSGKERIGSLVFNFGGLLIT</sequence>
<evidence type="ECO:0000256" key="1">
    <source>
        <dbReference type="SAM" id="MobiDB-lite"/>
    </source>
</evidence>
<organism evidence="2 3">
    <name type="scientific">Streptomyces aurantiacus</name>
    <dbReference type="NCBI Taxonomy" id="47760"/>
    <lineage>
        <taxon>Bacteria</taxon>
        <taxon>Bacillati</taxon>
        <taxon>Actinomycetota</taxon>
        <taxon>Actinomycetes</taxon>
        <taxon>Kitasatosporales</taxon>
        <taxon>Streptomycetaceae</taxon>
        <taxon>Streptomyces</taxon>
        <taxon>Streptomyces aurantiacus group</taxon>
    </lineage>
</organism>
<protein>
    <submittedName>
        <fullName evidence="2">Uncharacterized protein</fullName>
    </submittedName>
</protein>
<feature type="compositionally biased region" description="Low complexity" evidence="1">
    <location>
        <begin position="56"/>
        <end position="72"/>
    </location>
</feature>
<reference evidence="2 3" key="1">
    <citation type="journal article" date="2014" name="Int. J. Syst. Evol. Microbiol.">
        <title>Complete genome sequence of Corynebacterium casei LMG S-19264T (=DSM 44701T), isolated from a smear-ripened cheese.</title>
        <authorList>
            <consortium name="US DOE Joint Genome Institute (JGI-PGF)"/>
            <person name="Walter F."/>
            <person name="Albersmeier A."/>
            <person name="Kalinowski J."/>
            <person name="Ruckert C."/>
        </authorList>
    </citation>
    <scope>NUCLEOTIDE SEQUENCE [LARGE SCALE GENOMIC DNA]</scope>
    <source>
        <strain evidence="2 3">JCM 4677</strain>
    </source>
</reference>
<feature type="region of interest" description="Disordered" evidence="1">
    <location>
        <begin position="45"/>
        <end position="99"/>
    </location>
</feature>
<keyword evidence="3" id="KW-1185">Reference proteome</keyword>
<dbReference type="AlphaFoldDB" id="A0A7G1P1Y2"/>
<dbReference type="RefSeq" id="WP_190849969.1">
    <property type="nucleotide sequence ID" value="NZ_AP023440.1"/>
</dbReference>
<evidence type="ECO:0000313" key="2">
    <source>
        <dbReference type="EMBL" id="BCL27075.1"/>
    </source>
</evidence>